<evidence type="ECO:0000256" key="2">
    <source>
        <dbReference type="SAM" id="MobiDB-lite"/>
    </source>
</evidence>
<feature type="compositionally biased region" description="Low complexity" evidence="2">
    <location>
        <begin position="338"/>
        <end position="393"/>
    </location>
</feature>
<dbReference type="EMBL" id="JACAZE010000006">
    <property type="protein sequence ID" value="KAF7314167.1"/>
    <property type="molecule type" value="Genomic_DNA"/>
</dbReference>
<dbReference type="GO" id="GO:0030246">
    <property type="term" value="F:carbohydrate binding"/>
    <property type="evidence" value="ECO:0007669"/>
    <property type="project" value="InterPro"/>
</dbReference>
<organism evidence="5 6">
    <name type="scientific">Mycena chlorophos</name>
    <name type="common">Agaric fungus</name>
    <name type="synonym">Agaricus chlorophos</name>
    <dbReference type="NCBI Taxonomy" id="658473"/>
    <lineage>
        <taxon>Eukaryota</taxon>
        <taxon>Fungi</taxon>
        <taxon>Dikarya</taxon>
        <taxon>Basidiomycota</taxon>
        <taxon>Agaricomycotina</taxon>
        <taxon>Agaricomycetes</taxon>
        <taxon>Agaricomycetidae</taxon>
        <taxon>Agaricales</taxon>
        <taxon>Marasmiineae</taxon>
        <taxon>Mycenaceae</taxon>
        <taxon>Mycena</taxon>
    </lineage>
</organism>
<dbReference type="Gene3D" id="3.20.20.80">
    <property type="entry name" value="Glycosidases"/>
    <property type="match status" value="1"/>
</dbReference>
<accession>A0A8H6TCC2</accession>
<gene>
    <name evidence="5" type="ORF">HMN09_00576000</name>
</gene>
<feature type="region of interest" description="Disordered" evidence="2">
    <location>
        <begin position="336"/>
        <end position="393"/>
    </location>
</feature>
<evidence type="ECO:0000313" key="5">
    <source>
        <dbReference type="EMBL" id="KAF7314167.1"/>
    </source>
</evidence>
<keyword evidence="1 5" id="KW-0378">Hydrolase</keyword>
<dbReference type="InterPro" id="IPR003610">
    <property type="entry name" value="CBM5/12"/>
</dbReference>
<dbReference type="GO" id="GO:0005975">
    <property type="term" value="P:carbohydrate metabolic process"/>
    <property type="evidence" value="ECO:0007669"/>
    <property type="project" value="InterPro"/>
</dbReference>
<dbReference type="AlphaFoldDB" id="A0A8H6TCC2"/>
<reference evidence="5" key="1">
    <citation type="submission" date="2020-05" db="EMBL/GenBank/DDBJ databases">
        <title>Mycena genomes resolve the evolution of fungal bioluminescence.</title>
        <authorList>
            <person name="Tsai I.J."/>
        </authorList>
    </citation>
    <scope>NUCLEOTIDE SEQUENCE</scope>
    <source>
        <strain evidence="5">110903Hualien_Pintung</strain>
    </source>
</reference>
<comment type="caution">
    <text evidence="5">The sequence shown here is derived from an EMBL/GenBank/DDBJ whole genome shotgun (WGS) entry which is preliminary data.</text>
</comment>
<keyword evidence="6" id="KW-1185">Reference proteome</keyword>
<protein>
    <submittedName>
        <fullName evidence="5">Glycoside hydrolase family 18 protein</fullName>
    </submittedName>
</protein>
<dbReference type="CDD" id="cd12215">
    <property type="entry name" value="ChiC_BD"/>
    <property type="match status" value="1"/>
</dbReference>
<dbReference type="SUPFAM" id="SSF51055">
    <property type="entry name" value="Carbohydrate binding domain"/>
    <property type="match status" value="1"/>
</dbReference>
<dbReference type="SUPFAM" id="SSF51445">
    <property type="entry name" value="(Trans)glycosidases"/>
    <property type="match status" value="1"/>
</dbReference>
<dbReference type="InterPro" id="IPR017853">
    <property type="entry name" value="GH"/>
</dbReference>
<dbReference type="Proteomes" id="UP000613580">
    <property type="component" value="Unassembled WGS sequence"/>
</dbReference>
<dbReference type="GO" id="GO:0004553">
    <property type="term" value="F:hydrolase activity, hydrolyzing O-glycosyl compounds"/>
    <property type="evidence" value="ECO:0007669"/>
    <property type="project" value="InterPro"/>
</dbReference>
<dbReference type="CDD" id="cd00598">
    <property type="entry name" value="GH18_chitinase-like"/>
    <property type="match status" value="1"/>
</dbReference>
<dbReference type="InterPro" id="IPR001223">
    <property type="entry name" value="Glyco_hydro18_cat"/>
</dbReference>
<dbReference type="InterPro" id="IPR036573">
    <property type="entry name" value="CBM_sf_5/12"/>
</dbReference>
<dbReference type="Gene3D" id="2.10.10.20">
    <property type="entry name" value="Carbohydrate-binding module superfamily 5/12"/>
    <property type="match status" value="1"/>
</dbReference>
<keyword evidence="3" id="KW-0732">Signal</keyword>
<feature type="region of interest" description="Disordered" evidence="2">
    <location>
        <begin position="429"/>
        <end position="448"/>
    </location>
</feature>
<sequence length="448" mass="47367">MARFSTLKALVALLAAASAVVAVPLEELGERAENLSPVAREILANSRAVTPRSVPSGPIFMTYFDRFISSTSLPAASDLKGFSVFALSFIYPDSLQDNAATWAELDAATRASTLKEYSAAGISLIVSAFGSNSLPTSQNYDPTTTAQYIANYVIEYGLAGVDVDYEDFTAVETAGTAVAWLTTFTKALRSHLPKGQYIITHAPVAPFFSPGLWPGNAYLGVDAAVGNLIDWYNIQFYNQGTTEYTTCAGLLTASSSQWPQSALFQIAANGIPLNKLVIGKPAATSDAGSGYMDPGTLATCLEQAKAKGWSAGVMTWQYPDGDSAWITKVRADSWPVGKSTSTTTTKHSTTHSTTTTKKTSTTTHTTTSSKTTHTTTSSKTKTTTSSKTKTTTTTATGSCATARAWVASSAYPSGSVVKYNGDLWKADQWNEDETPGGSSGAWVETGSC</sequence>
<dbReference type="OrthoDB" id="3012298at2759"/>
<evidence type="ECO:0000259" key="4">
    <source>
        <dbReference type="PROSITE" id="PS51910"/>
    </source>
</evidence>
<evidence type="ECO:0000256" key="3">
    <source>
        <dbReference type="SAM" id="SignalP"/>
    </source>
</evidence>
<evidence type="ECO:0000256" key="1">
    <source>
        <dbReference type="ARBA" id="ARBA00022801"/>
    </source>
</evidence>
<proteinExistence type="predicted"/>
<feature type="signal peptide" evidence="3">
    <location>
        <begin position="1"/>
        <end position="22"/>
    </location>
</feature>
<name>A0A8H6TCC2_MYCCL</name>
<dbReference type="GO" id="GO:0005576">
    <property type="term" value="C:extracellular region"/>
    <property type="evidence" value="ECO:0007669"/>
    <property type="project" value="InterPro"/>
</dbReference>
<feature type="chain" id="PRO_5034470899" evidence="3">
    <location>
        <begin position="23"/>
        <end position="448"/>
    </location>
</feature>
<dbReference type="SMART" id="SM00495">
    <property type="entry name" value="ChtBD3"/>
    <property type="match status" value="1"/>
</dbReference>
<dbReference type="PROSITE" id="PS51910">
    <property type="entry name" value="GH18_2"/>
    <property type="match status" value="1"/>
</dbReference>
<evidence type="ECO:0000313" key="6">
    <source>
        <dbReference type="Proteomes" id="UP000613580"/>
    </source>
</evidence>
<feature type="domain" description="GH18" evidence="4">
    <location>
        <begin position="58"/>
        <end position="337"/>
    </location>
</feature>